<dbReference type="STRING" id="161895.CPHO_00840"/>
<dbReference type="EMBL" id="CP009249">
    <property type="protein sequence ID" value="APT91711.1"/>
    <property type="molecule type" value="Genomic_DNA"/>
</dbReference>
<evidence type="ECO:0000313" key="2">
    <source>
        <dbReference type="Proteomes" id="UP000185491"/>
    </source>
</evidence>
<organism evidence="1 2">
    <name type="scientific">Corynebacterium phocae</name>
    <dbReference type="NCBI Taxonomy" id="161895"/>
    <lineage>
        <taxon>Bacteria</taxon>
        <taxon>Bacillati</taxon>
        <taxon>Actinomycetota</taxon>
        <taxon>Actinomycetes</taxon>
        <taxon>Mycobacteriales</taxon>
        <taxon>Corynebacteriaceae</taxon>
        <taxon>Corynebacterium</taxon>
    </lineage>
</organism>
<dbReference type="AlphaFoldDB" id="A0A1L7D176"/>
<gene>
    <name evidence="1" type="ORF">CPHO_00840</name>
</gene>
<evidence type="ECO:0000313" key="1">
    <source>
        <dbReference type="EMBL" id="APT91711.1"/>
    </source>
</evidence>
<keyword evidence="2" id="KW-1185">Reference proteome</keyword>
<accession>A0A1L7D176</accession>
<dbReference type="KEGG" id="cpho:CPHO_00840"/>
<proteinExistence type="predicted"/>
<name>A0A1L7D176_9CORY</name>
<protein>
    <submittedName>
        <fullName evidence="1">Uncharacterized protein</fullName>
    </submittedName>
</protein>
<reference evidence="1 2" key="1">
    <citation type="submission" date="2014-08" db="EMBL/GenBank/DDBJ databases">
        <title>Complete genome sequence of Corynebacterium phocae M408/89/1(T)(=DSM 44612(T)), isolated from the common seal (Phoca vitulina).</title>
        <authorList>
            <person name="Ruckert C."/>
            <person name="Albersmeier A."/>
            <person name="Winkler A."/>
            <person name="Kalinowski J."/>
        </authorList>
    </citation>
    <scope>NUCLEOTIDE SEQUENCE [LARGE SCALE GENOMIC DNA]</scope>
    <source>
        <strain evidence="1 2">M408/89/1</strain>
    </source>
</reference>
<dbReference type="RefSeq" id="WP_075732409.1">
    <property type="nucleotide sequence ID" value="NZ_VXKJ01000003.1"/>
</dbReference>
<sequence>MEVMPVGGNSDDIAALKQRIDYLSAQVERLVELQSSYPSPMTTFRKSAMLAALTFEQEALARKLLGAVHAFNNGEKVDINQGLLPFHEETVGLFNKYADRGEINSEEVKDMLKTFIPGGDGAAQRLLEAWEIVQSQTSTK</sequence>
<dbReference type="Proteomes" id="UP000185491">
    <property type="component" value="Chromosome"/>
</dbReference>